<dbReference type="Proteomes" id="UP001148838">
    <property type="component" value="Unassembled WGS sequence"/>
</dbReference>
<organism evidence="2 3">
    <name type="scientific">Periplaneta americana</name>
    <name type="common">American cockroach</name>
    <name type="synonym">Blatta americana</name>
    <dbReference type="NCBI Taxonomy" id="6978"/>
    <lineage>
        <taxon>Eukaryota</taxon>
        <taxon>Metazoa</taxon>
        <taxon>Ecdysozoa</taxon>
        <taxon>Arthropoda</taxon>
        <taxon>Hexapoda</taxon>
        <taxon>Insecta</taxon>
        <taxon>Pterygota</taxon>
        <taxon>Neoptera</taxon>
        <taxon>Polyneoptera</taxon>
        <taxon>Dictyoptera</taxon>
        <taxon>Blattodea</taxon>
        <taxon>Blattoidea</taxon>
        <taxon>Blattidae</taxon>
        <taxon>Blattinae</taxon>
        <taxon>Periplaneta</taxon>
    </lineage>
</organism>
<sequence length="142" mass="15272">MAGLCEGGNEPPGSLKASKQSTKYAARTECVGIGDPGLKQKVGCAVRIIRKDYDNLFYGNMIILFYVTIVEPAAYTCNTYVHIAASRRIVFPGEQVRGCETPPGTNNHRESPQFAPTPGLLGILFSVGQPISLIRLSGEQAV</sequence>
<keyword evidence="3" id="KW-1185">Reference proteome</keyword>
<evidence type="ECO:0000313" key="2">
    <source>
        <dbReference type="EMBL" id="KAJ4444668.1"/>
    </source>
</evidence>
<evidence type="ECO:0000313" key="3">
    <source>
        <dbReference type="Proteomes" id="UP001148838"/>
    </source>
</evidence>
<feature type="region of interest" description="Disordered" evidence="1">
    <location>
        <begin position="1"/>
        <end position="20"/>
    </location>
</feature>
<comment type="caution">
    <text evidence="2">The sequence shown here is derived from an EMBL/GenBank/DDBJ whole genome shotgun (WGS) entry which is preliminary data.</text>
</comment>
<accession>A0ABQ8TEH6</accession>
<reference evidence="2 3" key="1">
    <citation type="journal article" date="2022" name="Allergy">
        <title>Genome assembly and annotation of Periplaneta americana reveal a comprehensive cockroach allergen profile.</title>
        <authorList>
            <person name="Wang L."/>
            <person name="Xiong Q."/>
            <person name="Saelim N."/>
            <person name="Wang L."/>
            <person name="Nong W."/>
            <person name="Wan A.T."/>
            <person name="Shi M."/>
            <person name="Liu X."/>
            <person name="Cao Q."/>
            <person name="Hui J.H.L."/>
            <person name="Sookrung N."/>
            <person name="Leung T.F."/>
            <person name="Tungtrongchitr A."/>
            <person name="Tsui S.K.W."/>
        </authorList>
    </citation>
    <scope>NUCLEOTIDE SEQUENCE [LARGE SCALE GENOMIC DNA]</scope>
    <source>
        <strain evidence="2">PWHHKU_190912</strain>
    </source>
</reference>
<gene>
    <name evidence="2" type="ORF">ANN_06465</name>
</gene>
<evidence type="ECO:0000256" key="1">
    <source>
        <dbReference type="SAM" id="MobiDB-lite"/>
    </source>
</evidence>
<proteinExistence type="predicted"/>
<name>A0ABQ8TEH6_PERAM</name>
<protein>
    <submittedName>
        <fullName evidence="2">Uncharacterized protein</fullName>
    </submittedName>
</protein>
<dbReference type="EMBL" id="JAJSOF020000011">
    <property type="protein sequence ID" value="KAJ4444668.1"/>
    <property type="molecule type" value="Genomic_DNA"/>
</dbReference>